<proteinExistence type="predicted"/>
<dbReference type="GO" id="GO:0003677">
    <property type="term" value="F:DNA binding"/>
    <property type="evidence" value="ECO:0007669"/>
    <property type="project" value="UniProtKB-KW"/>
</dbReference>
<name>A0A853EXL1_9MICO</name>
<evidence type="ECO:0000313" key="6">
    <source>
        <dbReference type="Proteomes" id="UP000561011"/>
    </source>
</evidence>
<keyword evidence="6" id="KW-1185">Reference proteome</keyword>
<dbReference type="PANTHER" id="PTHR30363">
    <property type="entry name" value="HTH-TYPE TRANSCRIPTIONAL REGULATOR SRLR-RELATED"/>
    <property type="match status" value="1"/>
</dbReference>
<feature type="domain" description="HTH deoR-type" evidence="4">
    <location>
        <begin position="19"/>
        <end position="74"/>
    </location>
</feature>
<dbReference type="Pfam" id="PF00455">
    <property type="entry name" value="DeoRC"/>
    <property type="match status" value="1"/>
</dbReference>
<dbReference type="SUPFAM" id="SSF100950">
    <property type="entry name" value="NagB/RpiA/CoA transferase-like"/>
    <property type="match status" value="1"/>
</dbReference>
<evidence type="ECO:0000256" key="2">
    <source>
        <dbReference type="ARBA" id="ARBA00023125"/>
    </source>
</evidence>
<dbReference type="PROSITE" id="PS51000">
    <property type="entry name" value="HTH_DEOR_2"/>
    <property type="match status" value="1"/>
</dbReference>
<dbReference type="Pfam" id="PF08220">
    <property type="entry name" value="HTH_DeoR"/>
    <property type="match status" value="1"/>
</dbReference>
<dbReference type="InterPro" id="IPR036388">
    <property type="entry name" value="WH-like_DNA-bd_sf"/>
</dbReference>
<dbReference type="PANTHER" id="PTHR30363:SF44">
    <property type="entry name" value="AGA OPERON TRANSCRIPTIONAL REPRESSOR-RELATED"/>
    <property type="match status" value="1"/>
</dbReference>
<reference evidence="5 6" key="1">
    <citation type="submission" date="2020-07" db="EMBL/GenBank/DDBJ databases">
        <title>MOT database genomes.</title>
        <authorList>
            <person name="Joseph S."/>
            <person name="Aduse-Opoku J."/>
            <person name="Hashim A."/>
            <person name="Wade W."/>
            <person name="Curtis M."/>
        </authorList>
    </citation>
    <scope>NUCLEOTIDE SEQUENCE [LARGE SCALE GENOMIC DNA]</scope>
    <source>
        <strain evidence="5 6">DSM 100099</strain>
    </source>
</reference>
<dbReference type="Gene3D" id="1.10.10.10">
    <property type="entry name" value="Winged helix-like DNA-binding domain superfamily/Winged helix DNA-binding domain"/>
    <property type="match status" value="1"/>
</dbReference>
<sequence length="277" mass="29407">MVAITTTGSDRAGTPRRFPAGRKAELAAYVSEAGRVTVAEIAERFDVSTDTIRRDLDRLAEDGVLVRTHGGAMSKTALPQINTGFDTRLGYQSEAKEKIGALAATLVDDNSVVMINAGTTTVALARELKDHRGLTIATNSLRLPPELSTDCFRGLYVFGGAVHIADQKTIGPVSFHSSTGNHDLDVQCDLALLGVGAVSAETGYSTSNLEEATMMSEMMARASRVAILADSSKFGRRLFAQIASLGRADYFVTDAEPPEELAGALRESGVEILVPST</sequence>
<dbReference type="SUPFAM" id="SSF46785">
    <property type="entry name" value="Winged helix' DNA-binding domain"/>
    <property type="match status" value="1"/>
</dbReference>
<evidence type="ECO:0000313" key="5">
    <source>
        <dbReference type="EMBL" id="NYS95191.1"/>
    </source>
</evidence>
<keyword evidence="1" id="KW-0805">Transcription regulation</keyword>
<dbReference type="AlphaFoldDB" id="A0A853EXL1"/>
<keyword evidence="2" id="KW-0238">DNA-binding</keyword>
<comment type="caution">
    <text evidence="5">The sequence shown here is derived from an EMBL/GenBank/DDBJ whole genome shotgun (WGS) entry which is preliminary data.</text>
</comment>
<evidence type="ECO:0000256" key="1">
    <source>
        <dbReference type="ARBA" id="ARBA00023015"/>
    </source>
</evidence>
<dbReference type="InterPro" id="IPR014036">
    <property type="entry name" value="DeoR-like_C"/>
</dbReference>
<dbReference type="Proteomes" id="UP000561011">
    <property type="component" value="Unassembled WGS sequence"/>
</dbReference>
<dbReference type="GO" id="GO:0003700">
    <property type="term" value="F:DNA-binding transcription factor activity"/>
    <property type="evidence" value="ECO:0007669"/>
    <property type="project" value="InterPro"/>
</dbReference>
<dbReference type="InterPro" id="IPR018356">
    <property type="entry name" value="Tscrpt_reg_HTH_DeoR_CS"/>
</dbReference>
<protein>
    <submittedName>
        <fullName evidence="5">DeoR/GlpR transcriptional regulator</fullName>
    </submittedName>
</protein>
<dbReference type="InterPro" id="IPR050313">
    <property type="entry name" value="Carb_Metab_HTH_regulators"/>
</dbReference>
<keyword evidence="3" id="KW-0804">Transcription</keyword>
<dbReference type="Gene3D" id="3.40.50.1360">
    <property type="match status" value="1"/>
</dbReference>
<dbReference type="InterPro" id="IPR036390">
    <property type="entry name" value="WH_DNA-bd_sf"/>
</dbReference>
<dbReference type="EMBL" id="JACBYE010000060">
    <property type="protein sequence ID" value="NYS95191.1"/>
    <property type="molecule type" value="Genomic_DNA"/>
</dbReference>
<accession>A0A853EXL1</accession>
<dbReference type="InterPro" id="IPR037171">
    <property type="entry name" value="NagB/RpiA_transferase-like"/>
</dbReference>
<organism evidence="5 6">
    <name type="scientific">Sanguibacter inulinus</name>
    <dbReference type="NCBI Taxonomy" id="60922"/>
    <lineage>
        <taxon>Bacteria</taxon>
        <taxon>Bacillati</taxon>
        <taxon>Actinomycetota</taxon>
        <taxon>Actinomycetes</taxon>
        <taxon>Micrococcales</taxon>
        <taxon>Sanguibacteraceae</taxon>
        <taxon>Sanguibacter</taxon>
    </lineage>
</organism>
<dbReference type="PROSITE" id="PS00894">
    <property type="entry name" value="HTH_DEOR_1"/>
    <property type="match status" value="1"/>
</dbReference>
<evidence type="ECO:0000259" key="4">
    <source>
        <dbReference type="PROSITE" id="PS51000"/>
    </source>
</evidence>
<dbReference type="RefSeq" id="WP_179914403.1">
    <property type="nucleotide sequence ID" value="NZ_JACBYE010000060.1"/>
</dbReference>
<dbReference type="SMART" id="SM00420">
    <property type="entry name" value="HTH_DEOR"/>
    <property type="match status" value="1"/>
</dbReference>
<dbReference type="SMART" id="SM01134">
    <property type="entry name" value="DeoRC"/>
    <property type="match status" value="1"/>
</dbReference>
<dbReference type="PRINTS" id="PR00037">
    <property type="entry name" value="HTHLACR"/>
</dbReference>
<gene>
    <name evidence="5" type="ORF">HZZ10_16875</name>
</gene>
<evidence type="ECO:0000256" key="3">
    <source>
        <dbReference type="ARBA" id="ARBA00023163"/>
    </source>
</evidence>
<dbReference type="InterPro" id="IPR001034">
    <property type="entry name" value="DeoR_HTH"/>
</dbReference>